<dbReference type="EMBL" id="JAPWDQ010000005">
    <property type="protein sequence ID" value="KAJ5485427.1"/>
    <property type="molecule type" value="Genomic_DNA"/>
</dbReference>
<proteinExistence type="predicted"/>
<keyword evidence="3" id="KW-1185">Reference proteome</keyword>
<feature type="compositionally biased region" description="Acidic residues" evidence="1">
    <location>
        <begin position="79"/>
        <end position="96"/>
    </location>
</feature>
<evidence type="ECO:0000313" key="3">
    <source>
        <dbReference type="Proteomes" id="UP001148312"/>
    </source>
</evidence>
<dbReference type="GeneID" id="81625266"/>
<evidence type="ECO:0000256" key="1">
    <source>
        <dbReference type="SAM" id="MobiDB-lite"/>
    </source>
</evidence>
<name>A0A9W9X6Y1_9EURO</name>
<gene>
    <name evidence="2" type="ORF">N7539_005415</name>
</gene>
<feature type="compositionally biased region" description="Polar residues" evidence="1">
    <location>
        <begin position="45"/>
        <end position="57"/>
    </location>
</feature>
<sequence length="173" mass="18522">MAHSSNEPNTPPLSPATSCSSFTPAAHRSRSRQPPRLSIAVRATRTPQTSASMTRCLTNGPGNGTGVGSFSSPDHEYEADNEAEEAEVGTDMDTDNDANASDASSEASYIPRRALQTRPLRAPAVPSQGNDARGNSSEDAQGETEVDLEDVLLDICERQGLYWNTSEAEGRRR</sequence>
<dbReference type="RefSeq" id="XP_056790211.1">
    <property type="nucleotide sequence ID" value="XM_056935017.1"/>
</dbReference>
<organism evidence="2 3">
    <name type="scientific">Penicillium diatomitis</name>
    <dbReference type="NCBI Taxonomy" id="2819901"/>
    <lineage>
        <taxon>Eukaryota</taxon>
        <taxon>Fungi</taxon>
        <taxon>Dikarya</taxon>
        <taxon>Ascomycota</taxon>
        <taxon>Pezizomycotina</taxon>
        <taxon>Eurotiomycetes</taxon>
        <taxon>Eurotiomycetidae</taxon>
        <taxon>Eurotiales</taxon>
        <taxon>Aspergillaceae</taxon>
        <taxon>Penicillium</taxon>
    </lineage>
</organism>
<feature type="compositionally biased region" description="Polar residues" evidence="1">
    <location>
        <begin position="127"/>
        <end position="139"/>
    </location>
</feature>
<feature type="region of interest" description="Disordered" evidence="1">
    <location>
        <begin position="1"/>
        <end position="146"/>
    </location>
</feature>
<dbReference type="AlphaFoldDB" id="A0A9W9X6Y1"/>
<protein>
    <submittedName>
        <fullName evidence="2">Uncharacterized protein</fullName>
    </submittedName>
</protein>
<feature type="compositionally biased region" description="Low complexity" evidence="1">
    <location>
        <begin position="97"/>
        <end position="108"/>
    </location>
</feature>
<comment type="caution">
    <text evidence="2">The sequence shown here is derived from an EMBL/GenBank/DDBJ whole genome shotgun (WGS) entry which is preliminary data.</text>
</comment>
<dbReference type="Proteomes" id="UP001148312">
    <property type="component" value="Unassembled WGS sequence"/>
</dbReference>
<reference evidence="2" key="2">
    <citation type="journal article" date="2023" name="IMA Fungus">
        <title>Comparative genomic study of the Penicillium genus elucidates a diverse pangenome and 15 lateral gene transfer events.</title>
        <authorList>
            <person name="Petersen C."/>
            <person name="Sorensen T."/>
            <person name="Nielsen M.R."/>
            <person name="Sondergaard T.E."/>
            <person name="Sorensen J.L."/>
            <person name="Fitzpatrick D.A."/>
            <person name="Frisvad J.C."/>
            <person name="Nielsen K.L."/>
        </authorList>
    </citation>
    <scope>NUCLEOTIDE SEQUENCE</scope>
    <source>
        <strain evidence="2">IBT 30728</strain>
    </source>
</reference>
<accession>A0A9W9X6Y1</accession>
<evidence type="ECO:0000313" key="2">
    <source>
        <dbReference type="EMBL" id="KAJ5485427.1"/>
    </source>
</evidence>
<reference evidence="2" key="1">
    <citation type="submission" date="2022-12" db="EMBL/GenBank/DDBJ databases">
        <authorList>
            <person name="Petersen C."/>
        </authorList>
    </citation>
    <scope>NUCLEOTIDE SEQUENCE</scope>
    <source>
        <strain evidence="2">IBT 30728</strain>
    </source>
</reference>